<feature type="region of interest" description="Disordered" evidence="1">
    <location>
        <begin position="701"/>
        <end position="799"/>
    </location>
</feature>
<feature type="transmembrane region" description="Helical" evidence="2">
    <location>
        <begin position="153"/>
        <end position="178"/>
    </location>
</feature>
<name>A0A1F5H5S4_9BACT</name>
<reference evidence="3 4" key="1">
    <citation type="journal article" date="2016" name="Nat. Commun.">
        <title>Thousands of microbial genomes shed light on interconnected biogeochemical processes in an aquifer system.</title>
        <authorList>
            <person name="Anantharaman K."/>
            <person name="Brown C.T."/>
            <person name="Hug L.A."/>
            <person name="Sharon I."/>
            <person name="Castelle C.J."/>
            <person name="Probst A.J."/>
            <person name="Thomas B.C."/>
            <person name="Singh A."/>
            <person name="Wilkins M.J."/>
            <person name="Karaoz U."/>
            <person name="Brodie E.L."/>
            <person name="Williams K.H."/>
            <person name="Hubbard S.S."/>
            <person name="Banfield J.F."/>
        </authorList>
    </citation>
    <scope>NUCLEOTIDE SEQUENCE [LARGE SCALE GENOMIC DNA]</scope>
</reference>
<keyword evidence="2" id="KW-0472">Membrane</keyword>
<evidence type="ECO:0000256" key="2">
    <source>
        <dbReference type="SAM" id="Phobius"/>
    </source>
</evidence>
<feature type="compositionally biased region" description="Gly residues" evidence="1">
    <location>
        <begin position="949"/>
        <end position="958"/>
    </location>
</feature>
<keyword evidence="2" id="KW-0812">Transmembrane</keyword>
<dbReference type="EMBL" id="MFBT01000017">
    <property type="protein sequence ID" value="OGD99405.1"/>
    <property type="molecule type" value="Genomic_DNA"/>
</dbReference>
<evidence type="ECO:0000313" key="3">
    <source>
        <dbReference type="EMBL" id="OGD99405.1"/>
    </source>
</evidence>
<protein>
    <submittedName>
        <fullName evidence="3">Uncharacterized protein</fullName>
    </submittedName>
</protein>
<feature type="transmembrane region" description="Helical" evidence="2">
    <location>
        <begin position="16"/>
        <end position="38"/>
    </location>
</feature>
<evidence type="ECO:0000313" key="4">
    <source>
        <dbReference type="Proteomes" id="UP000177039"/>
    </source>
</evidence>
<proteinExistence type="predicted"/>
<feature type="region of interest" description="Disordered" evidence="1">
    <location>
        <begin position="949"/>
        <end position="975"/>
    </location>
</feature>
<comment type="caution">
    <text evidence="3">The sequence shown here is derived from an EMBL/GenBank/DDBJ whole genome shotgun (WGS) entry which is preliminary data.</text>
</comment>
<dbReference type="Proteomes" id="UP000177039">
    <property type="component" value="Unassembled WGS sequence"/>
</dbReference>
<feature type="compositionally biased region" description="Low complexity" evidence="1">
    <location>
        <begin position="959"/>
        <end position="973"/>
    </location>
</feature>
<organism evidence="3 4">
    <name type="scientific">Candidatus Curtissbacteria bacterium RIFCSPLOWO2_01_FULL_42_50</name>
    <dbReference type="NCBI Taxonomy" id="1797730"/>
    <lineage>
        <taxon>Bacteria</taxon>
        <taxon>Candidatus Curtissiibacteriota</taxon>
    </lineage>
</organism>
<keyword evidence="2" id="KW-1133">Transmembrane helix</keyword>
<sequence length="1053" mass="103976">MNLVGLFLEESDERDYVGIISFMALSYIVVPFQAYAAIKGFLERAEGPWFRTPKTGVITDVLTRSTFGKLFGNIFGRPTAFGAAQGFGAVSRPAPVYADSKPGLESIYKPGLSWSTSVFRPSSGFGPFSNRFALAGARATSGVGRRLPYLGKVLIVILLISALTINYFALLTPTAFAFGADRTFSSNTTINTTTVGNVEGESGNATLTVPETTEPGFAASDQVMVIQMTGTGAGDFEARTISSISQTPETGEDPSVYCVSATDCKIAYFDRAHSDLMFADCNDATCGSGTNIRPSIQRVDTGSIAYWDDSIDIYCISATDCKISYSDSTGGLEFADCDNADCSVKTLTTADSTLSPRATSIYCLSSTDCKIAVNDNWGDISFVDCDNATCSTKTTTFVANLSGVSPGGDLSLYCPATDDCKIAYFDTISGGVKLRFVDCNSSTCDTYSSTIVDGCSGCANSLQSVGRYNSIYCPATDDCKVAYYDDSDDDLIFLDCGAAACNAGNTITTVDGCSGCTNDNQDVGRYTSIDCAPGATDCKVSYYDVTDGDLIFLDCGNATCSASNTITVVETTNDVGQYTGNYCVSATDCKVSHYDVTNTALRFYDCDAAACSSGTGNEIDTAATVTLTANKTNTYTNDSTSKAQMVKAEINNAVTVNSGVTVTVPDFGGVAGGILYYIANSFTVNSTGIVDVNGKGHGGGTAGSLGAGDPNTGGAGSDGTAGGAGSGTGGGGATGVGVGGPSSAELGDNGGDGGSAGGGGAGGSYGGSGTNGSTGGSGAEAGEANGGAAPSGGSSGTAAATNGCADFSDSTGCLLMGSGGSGGAGGGGGGDGDSGNGGQGGNGGAGGAGGGIIYISTNTFSNSGAIRANGSAGSNGITGLFGFDGFSTTGGGGGGGGRGGGGGGGSGGSVWVSAASSMTLGTANATGGSEGTAGAGGYGGACSSSASGDGGGGGGGGSANSSGGSTNCDSAGSGATGSGTVGGAGGDGRIKCDNNAGNCTGGSPSVGSTEVATAPVPEYAIFGLPLIYFMPKLARKVKRLKIRRKIAKLLGKL</sequence>
<gene>
    <name evidence="3" type="ORF">A3B54_00220</name>
</gene>
<feature type="compositionally biased region" description="Gly residues" evidence="1">
    <location>
        <begin position="701"/>
        <end position="740"/>
    </location>
</feature>
<dbReference type="AlphaFoldDB" id="A0A1F5H5S4"/>
<feature type="compositionally biased region" description="Gly residues" evidence="1">
    <location>
        <begin position="748"/>
        <end position="779"/>
    </location>
</feature>
<evidence type="ECO:0000256" key="1">
    <source>
        <dbReference type="SAM" id="MobiDB-lite"/>
    </source>
</evidence>
<accession>A0A1F5H5S4</accession>
<feature type="region of interest" description="Disordered" evidence="1">
    <location>
        <begin position="822"/>
        <end position="842"/>
    </location>
</feature>